<feature type="compositionally biased region" description="Low complexity" evidence="1">
    <location>
        <begin position="60"/>
        <end position="83"/>
    </location>
</feature>
<evidence type="ECO:0000313" key="3">
    <source>
        <dbReference type="Proteomes" id="UP000644115"/>
    </source>
</evidence>
<comment type="caution">
    <text evidence="2">The sequence shown here is derived from an EMBL/GenBank/DDBJ whole genome shotgun (WGS) entry which is preliminary data.</text>
</comment>
<dbReference type="EMBL" id="JACRWC010000060">
    <property type="protein sequence ID" value="MBC5999329.1"/>
    <property type="molecule type" value="Genomic_DNA"/>
</dbReference>
<accession>A0A923NC37</accession>
<keyword evidence="3" id="KW-1185">Reference proteome</keyword>
<gene>
    <name evidence="2" type="ORF">H8876_04885</name>
</gene>
<dbReference type="InterPro" id="IPR012332">
    <property type="entry name" value="Autotransporter_pectin_lyase_C"/>
</dbReference>
<name>A0A923NC37_9FIRM</name>
<reference evidence="2" key="1">
    <citation type="submission" date="2020-08" db="EMBL/GenBank/DDBJ databases">
        <authorList>
            <person name="Liu C."/>
            <person name="Sun Q."/>
        </authorList>
    </citation>
    <scope>NUCLEOTIDE SEQUENCE</scope>
    <source>
        <strain evidence="2">BX16</strain>
    </source>
</reference>
<dbReference type="Proteomes" id="UP000644115">
    <property type="component" value="Unassembled WGS sequence"/>
</dbReference>
<organism evidence="2 3">
    <name type="scientific">Lentihominibacter faecis</name>
    <dbReference type="NCBI Taxonomy" id="2764712"/>
    <lineage>
        <taxon>Bacteria</taxon>
        <taxon>Bacillati</taxon>
        <taxon>Bacillota</taxon>
        <taxon>Clostridia</taxon>
        <taxon>Peptostreptococcales</taxon>
        <taxon>Anaerovoracaceae</taxon>
        <taxon>Lentihominibacter</taxon>
    </lineage>
</organism>
<evidence type="ECO:0000256" key="1">
    <source>
        <dbReference type="SAM" id="MobiDB-lite"/>
    </source>
</evidence>
<evidence type="ECO:0000313" key="2">
    <source>
        <dbReference type="EMBL" id="MBC5999329.1"/>
    </source>
</evidence>
<feature type="compositionally biased region" description="Gly residues" evidence="1">
    <location>
        <begin position="50"/>
        <end position="59"/>
    </location>
</feature>
<dbReference type="Gene3D" id="2.160.20.20">
    <property type="match status" value="1"/>
</dbReference>
<feature type="region of interest" description="Disordered" evidence="1">
    <location>
        <begin position="38"/>
        <end position="114"/>
    </location>
</feature>
<dbReference type="RefSeq" id="WP_249286779.1">
    <property type="nucleotide sequence ID" value="NZ_JACRWC010000060.1"/>
</dbReference>
<dbReference type="AlphaFoldDB" id="A0A923NC37"/>
<feature type="compositionally biased region" description="Polar residues" evidence="1">
    <location>
        <begin position="97"/>
        <end position="114"/>
    </location>
</feature>
<sequence length="303" mass="31736">MKTISKRWIKNAVAIVVMLALCGSMFFTMSYAKSHAQASDMPQMSQGSDSSGGPGGGGAPPDQSGSSDSNSQSGDQQNTQDSNGQQSGQPPAKPEDSGNSGQSGNSIEGKNSVTINDCELTDDNTTLNGQSTTYKNIFLYQSMSGDAADGQAEFTATNSDITTNKGDTLYVTNTTASINLKNNTITNNDSEGNFLRAQADSWGSSGSNGGNVTLTMTKQKASGNIVIDSISTLDMTMKSGSSYTGTINGDNSTKSIKLTLDKKSKIKLTGDSYVTSLDDADTDYSNIDFNGYTLYVNGTAINK</sequence>
<protein>
    <submittedName>
        <fullName evidence="2">Uncharacterized protein</fullName>
    </submittedName>
</protein>
<proteinExistence type="predicted"/>
<feature type="compositionally biased region" description="Low complexity" evidence="1">
    <location>
        <begin position="39"/>
        <end position="49"/>
    </location>
</feature>